<evidence type="ECO:0000259" key="4">
    <source>
        <dbReference type="PROSITE" id="PS51258"/>
    </source>
</evidence>
<sequence length="1293" mass="147682">MELQGGSTLRRGGGGGRSKKSKTINPHAVYDYALRCAILASLEQTRSSQQAADAQKSRQDKHQSVHLGDVLGSITEKFSDDSKPDKLTKEIVRGLAKRIDDIIKGKDTTRHEYHDQKFITSLVLFQRPLQLQKSRPTGTINDLVIIFLKTSEIELKKESPNPAVWGEQLNSHIACFSDLLKKTIQEDAPASASPELLQTLQSFSGGPRHGRSNSGNKRNTIEKSGGAGGTSGTEALEKAPMVQTVQHLFQVSEKDHRKKIRELQSICTESALLLDLKKCINNVHMNQPFPGRREDFPSTSVYDNWQKREVQQLTELMKSMMLMNPNLSLGSETDVGSSNLLASGRRPYSGTDAHTRRSSDTSDHRLSMYGGNNGESFDAPPSSSRPDVPQSSFTFIPNDPRSYFRLLLNMCIDFDNNVIPESERAKTKVLSTQSDDLLKECWMRWRLSAPFRSILYLETVKARFDNGELDFDDVKDAVKGVDKVIKEVDISSWAINDRESLVRVFEGLNHTLLRTTADSLSEYWKIHPDWVADLVSMLERIYDNVVYLEDHPAPYREFEQLDEIIEGAAVSRWAEIVNVTYNKEDDDLTNLLNLADKLSKELTSVTKKFKLPIFDRLFLPGIVMTKQMPYFALEIENWANSPNVHTVPIKTVFDLYHKVLKLKNIYDQFGPRQKAALFKAESWFLLHVRRWLKTTDAETPEWVTNAIKQDQFQMINDTTEHSSSVVDLFSMFHQAVDFVQGLEWPNDYQYFRFMTVLSKVIGKALEQYTTTIETMFSQDLYPRTESEVQLSYSASFYNRARSQLIGSRSNRDSEPFDFTAQMCVKMNDIEAARSRLDKLYQIMEVDEIANAMRENGPPTVEKVEQSNFLYSIKVVMADNLKPMDNNGLSDPYVILEIDGKQIAKTRTVYETLNPRWDQIFDISLDNQTVEVLALVLDEDVLGADEDCGAAWFKLSPQYFDDYQTHEIVLNLDTQGKLVLRISMEGEKDDIQFWFGKAFRTLKRAENDTARLIVERMSGFIRHCLSHSKMTKLLGRERGLFSAFKSTTKPTEASLQDCEESLAPLIDYFEKNLKILNENLSETVMQLVILKIWKEVLLTLEALLLPPLSDQPSDMKPLDEYEVHVVFKWLELLKVLFNGGEDGDAVPIDKLENSQYYALLAINAAYTMETDTLILEYNNVLRNQADMKTRGGRKADRSKTVYHSRHTIKQKKRPVSQKKISHDMPNSETILRILRMRTGKHVRDFILAEFDKRNHPPPPQPAAEVVQATTSEPHLLPMIPDEMLTPSDERMQRL</sequence>
<feature type="region of interest" description="Disordered" evidence="2">
    <location>
        <begin position="333"/>
        <end position="392"/>
    </location>
</feature>
<dbReference type="SUPFAM" id="SSF49562">
    <property type="entry name" value="C2 domain (Calcium/lipid-binding domain, CaLB)"/>
    <property type="match status" value="1"/>
</dbReference>
<dbReference type="Gene3D" id="1.10.357.50">
    <property type="match status" value="1"/>
</dbReference>
<feature type="compositionally biased region" description="Basic residues" evidence="2">
    <location>
        <begin position="1199"/>
        <end position="1215"/>
    </location>
</feature>
<dbReference type="SMART" id="SM00239">
    <property type="entry name" value="C2"/>
    <property type="match status" value="1"/>
</dbReference>
<feature type="domain" description="MHD1" evidence="4">
    <location>
        <begin position="653"/>
        <end position="772"/>
    </location>
</feature>
<feature type="compositionally biased region" description="Polar residues" evidence="2">
    <location>
        <begin position="381"/>
        <end position="392"/>
    </location>
</feature>
<dbReference type="InterPro" id="IPR014770">
    <property type="entry name" value="Munc13_1"/>
</dbReference>
<dbReference type="PANTHER" id="PTHR47263:SF1">
    <property type="entry name" value="C2 DOMAIN PROTEIN (AFU_ORTHOLOGUE AFUA_7G02350)"/>
    <property type="match status" value="1"/>
</dbReference>
<evidence type="ECO:0000259" key="3">
    <source>
        <dbReference type="PROSITE" id="PS50004"/>
    </source>
</evidence>
<comment type="caution">
    <text evidence="6">The sequence shown here is derived from an EMBL/GenBank/DDBJ whole genome shotgun (WGS) entry which is preliminary data.</text>
</comment>
<dbReference type="Gene3D" id="2.60.40.150">
    <property type="entry name" value="C2 domain"/>
    <property type="match status" value="1"/>
</dbReference>
<dbReference type="Proteomes" id="UP000654370">
    <property type="component" value="Unassembled WGS sequence"/>
</dbReference>
<feature type="compositionally biased region" description="Basic and acidic residues" evidence="2">
    <location>
        <begin position="353"/>
        <end position="366"/>
    </location>
</feature>
<dbReference type="InterPro" id="IPR014772">
    <property type="entry name" value="Munc13_dom-2"/>
</dbReference>
<evidence type="ECO:0000313" key="6">
    <source>
        <dbReference type="EMBL" id="KAG2185055.1"/>
    </source>
</evidence>
<feature type="coiled-coil region" evidence="1">
    <location>
        <begin position="581"/>
        <end position="608"/>
    </location>
</feature>
<evidence type="ECO:0000256" key="2">
    <source>
        <dbReference type="SAM" id="MobiDB-lite"/>
    </source>
</evidence>
<gene>
    <name evidence="6" type="ORF">INT43_000968</name>
</gene>
<dbReference type="Pfam" id="PF00168">
    <property type="entry name" value="C2"/>
    <property type="match status" value="1"/>
</dbReference>
<evidence type="ECO:0000313" key="7">
    <source>
        <dbReference type="Proteomes" id="UP000654370"/>
    </source>
</evidence>
<dbReference type="InterPro" id="IPR000008">
    <property type="entry name" value="C2_dom"/>
</dbReference>
<organism evidence="6 7">
    <name type="scientific">Mortierella isabellina</name>
    <name type="common">Filamentous fungus</name>
    <name type="synonym">Umbelopsis isabellina</name>
    <dbReference type="NCBI Taxonomy" id="91625"/>
    <lineage>
        <taxon>Eukaryota</taxon>
        <taxon>Fungi</taxon>
        <taxon>Fungi incertae sedis</taxon>
        <taxon>Mucoromycota</taxon>
        <taxon>Mucoromycotina</taxon>
        <taxon>Umbelopsidomycetes</taxon>
        <taxon>Umbelopsidales</taxon>
        <taxon>Umbelopsidaceae</taxon>
        <taxon>Umbelopsis</taxon>
    </lineage>
</organism>
<dbReference type="EMBL" id="JAEPQZ010000002">
    <property type="protein sequence ID" value="KAG2185055.1"/>
    <property type="molecule type" value="Genomic_DNA"/>
</dbReference>
<evidence type="ECO:0000256" key="1">
    <source>
        <dbReference type="SAM" id="Coils"/>
    </source>
</evidence>
<dbReference type="OrthoDB" id="2015333at2759"/>
<dbReference type="InterPro" id="IPR035892">
    <property type="entry name" value="C2_domain_sf"/>
</dbReference>
<dbReference type="InterPro" id="IPR010439">
    <property type="entry name" value="MUN_dom"/>
</dbReference>
<proteinExistence type="predicted"/>
<dbReference type="Pfam" id="PF06292">
    <property type="entry name" value="MUN"/>
    <property type="match status" value="2"/>
</dbReference>
<feature type="region of interest" description="Disordered" evidence="2">
    <location>
        <begin position="1187"/>
        <end position="1221"/>
    </location>
</feature>
<dbReference type="Gene3D" id="1.20.58.1100">
    <property type="match status" value="1"/>
</dbReference>
<keyword evidence="1" id="KW-0175">Coiled coil</keyword>
<feature type="domain" description="C2" evidence="3">
    <location>
        <begin position="854"/>
        <end position="967"/>
    </location>
</feature>
<evidence type="ECO:0000259" key="5">
    <source>
        <dbReference type="PROSITE" id="PS51259"/>
    </source>
</evidence>
<reference evidence="6" key="1">
    <citation type="submission" date="2020-12" db="EMBL/GenBank/DDBJ databases">
        <title>Metabolic potential, ecology and presence of endohyphal bacteria is reflected in genomic diversity of Mucoromycotina.</title>
        <authorList>
            <person name="Muszewska A."/>
            <person name="Okrasinska A."/>
            <person name="Steczkiewicz K."/>
            <person name="Drgas O."/>
            <person name="Orlowska M."/>
            <person name="Perlinska-Lenart U."/>
            <person name="Aleksandrzak-Piekarczyk T."/>
            <person name="Szatraj K."/>
            <person name="Zielenkiewicz U."/>
            <person name="Pilsyk S."/>
            <person name="Malc E."/>
            <person name="Mieczkowski P."/>
            <person name="Kruszewska J.S."/>
            <person name="Biernat P."/>
            <person name="Pawlowska J."/>
        </authorList>
    </citation>
    <scope>NUCLEOTIDE SEQUENCE</scope>
    <source>
        <strain evidence="6">WA0000067209</strain>
    </source>
</reference>
<dbReference type="PROSITE" id="PS51259">
    <property type="entry name" value="MHD2"/>
    <property type="match status" value="1"/>
</dbReference>
<feature type="compositionally biased region" description="Basic and acidic residues" evidence="2">
    <location>
        <begin position="1187"/>
        <end position="1198"/>
    </location>
</feature>
<dbReference type="PANTHER" id="PTHR47263">
    <property type="entry name" value="ADENYLATE CYCLASE ACTIVATION PROTEIN GIT1"/>
    <property type="match status" value="1"/>
</dbReference>
<feature type="domain" description="MHD2" evidence="5">
    <location>
        <begin position="1058"/>
        <end position="1176"/>
    </location>
</feature>
<name>A0A8H7Q4A9_MORIS</name>
<feature type="compositionally biased region" description="Low complexity" evidence="2">
    <location>
        <begin position="1"/>
        <end position="10"/>
    </location>
</feature>
<feature type="region of interest" description="Disordered" evidence="2">
    <location>
        <begin position="1"/>
        <end position="22"/>
    </location>
</feature>
<accession>A0A8H7Q4A9</accession>
<keyword evidence="7" id="KW-1185">Reference proteome</keyword>
<dbReference type="PROSITE" id="PS51258">
    <property type="entry name" value="MHD1"/>
    <property type="match status" value="1"/>
</dbReference>
<dbReference type="InterPro" id="IPR052811">
    <property type="entry name" value="Glucose_resp_signaling"/>
</dbReference>
<dbReference type="PROSITE" id="PS50004">
    <property type="entry name" value="C2"/>
    <property type="match status" value="1"/>
</dbReference>
<feature type="region of interest" description="Disordered" evidence="2">
    <location>
        <begin position="201"/>
        <end position="234"/>
    </location>
</feature>
<protein>
    <submittedName>
        <fullName evidence="6">Uncharacterized protein</fullName>
    </submittedName>
</protein>